<dbReference type="PANTHER" id="PTHR30532">
    <property type="entry name" value="IRON III DICITRATE-BINDING PERIPLASMIC PROTEIN"/>
    <property type="match status" value="1"/>
</dbReference>
<name>A0A845FFN8_9BACI</name>
<keyword evidence="3" id="KW-0813">Transport</keyword>
<evidence type="ECO:0000313" key="8">
    <source>
        <dbReference type="EMBL" id="MYL72584.1"/>
    </source>
</evidence>
<feature type="signal peptide" evidence="6">
    <location>
        <begin position="1"/>
        <end position="24"/>
    </location>
</feature>
<evidence type="ECO:0000256" key="6">
    <source>
        <dbReference type="SAM" id="SignalP"/>
    </source>
</evidence>
<evidence type="ECO:0000256" key="5">
    <source>
        <dbReference type="SAM" id="MobiDB-lite"/>
    </source>
</evidence>
<evidence type="ECO:0000256" key="3">
    <source>
        <dbReference type="ARBA" id="ARBA00022448"/>
    </source>
</evidence>
<dbReference type="GO" id="GO:1901678">
    <property type="term" value="P:iron coordination entity transport"/>
    <property type="evidence" value="ECO:0007669"/>
    <property type="project" value="UniProtKB-ARBA"/>
</dbReference>
<comment type="similarity">
    <text evidence="2">Belongs to the bacterial solute-binding protein 8 family.</text>
</comment>
<organism evidence="8 9">
    <name type="scientific">Halobacillus litoralis</name>
    <dbReference type="NCBI Taxonomy" id="45668"/>
    <lineage>
        <taxon>Bacteria</taxon>
        <taxon>Bacillati</taxon>
        <taxon>Bacillota</taxon>
        <taxon>Bacilli</taxon>
        <taxon>Bacillales</taxon>
        <taxon>Bacillaceae</taxon>
        <taxon>Halobacillus</taxon>
    </lineage>
</organism>
<dbReference type="Pfam" id="PF01497">
    <property type="entry name" value="Peripla_BP_2"/>
    <property type="match status" value="1"/>
</dbReference>
<dbReference type="RefSeq" id="WP_160916151.1">
    <property type="nucleotide sequence ID" value="NZ_WMFA01000010.1"/>
</dbReference>
<dbReference type="PROSITE" id="PS51257">
    <property type="entry name" value="PROKAR_LIPOPROTEIN"/>
    <property type="match status" value="1"/>
</dbReference>
<evidence type="ECO:0000256" key="1">
    <source>
        <dbReference type="ARBA" id="ARBA00004193"/>
    </source>
</evidence>
<dbReference type="InterPro" id="IPR051313">
    <property type="entry name" value="Bact_iron-sidero_bind"/>
</dbReference>
<sequence>MSKKVTLYITGLLLLVLLATGCSSENEDSSSTEGESEDTAASEENSEETSERTLKHAMGEITLKEKPERILAPYLEDSLVALGEKPVAQWSIGETVLNYLQPQLEGVPKVGWDLPVEQTIEQNPDLIIFSAPSALQNGSYEDYASIAKTYVFDEETGADWRQQLTTMGEILNKQNEAEQVLSDFDQKAEEASSTIKENIGDESVAFVWTMGEQFYVFDENRYGAEIFYNEMGIAKPDFLQSLPEEGEQWNPVALEKLGELDAEHVFLIGNEGEPGFEILENSSVWQNTPAAQNGQVYEMNDPSHWTIDGVIAHEMSIDQMVDTLSK</sequence>
<dbReference type="SUPFAM" id="SSF53807">
    <property type="entry name" value="Helical backbone' metal receptor"/>
    <property type="match status" value="1"/>
</dbReference>
<dbReference type="PROSITE" id="PS50983">
    <property type="entry name" value="FE_B12_PBP"/>
    <property type="match status" value="1"/>
</dbReference>
<dbReference type="GO" id="GO:0005886">
    <property type="term" value="C:plasma membrane"/>
    <property type="evidence" value="ECO:0007669"/>
    <property type="project" value="UniProtKB-SubCell"/>
</dbReference>
<dbReference type="PANTHER" id="PTHR30532:SF26">
    <property type="entry name" value="IRON(3+)-HYDROXAMATE-BINDING PROTEIN FHUD"/>
    <property type="match status" value="1"/>
</dbReference>
<dbReference type="EMBL" id="WMFA01000010">
    <property type="protein sequence ID" value="MYL72584.1"/>
    <property type="molecule type" value="Genomic_DNA"/>
</dbReference>
<gene>
    <name evidence="8" type="ORF">GLW00_17275</name>
</gene>
<evidence type="ECO:0000313" key="9">
    <source>
        <dbReference type="Proteomes" id="UP000450457"/>
    </source>
</evidence>
<evidence type="ECO:0000259" key="7">
    <source>
        <dbReference type="PROSITE" id="PS50983"/>
    </source>
</evidence>
<dbReference type="Gene3D" id="3.40.50.1980">
    <property type="entry name" value="Nitrogenase molybdenum iron protein domain"/>
    <property type="match status" value="2"/>
</dbReference>
<proteinExistence type="inferred from homology"/>
<protein>
    <submittedName>
        <fullName evidence="8">ABC transporter substrate-binding protein</fullName>
    </submittedName>
</protein>
<feature type="domain" description="Fe/B12 periplasmic-binding" evidence="7">
    <location>
        <begin position="67"/>
        <end position="326"/>
    </location>
</feature>
<feature type="compositionally biased region" description="Acidic residues" evidence="5">
    <location>
        <begin position="25"/>
        <end position="48"/>
    </location>
</feature>
<feature type="chain" id="PRO_5038560894" evidence="6">
    <location>
        <begin position="25"/>
        <end position="326"/>
    </location>
</feature>
<accession>A0A845FFN8</accession>
<dbReference type="Proteomes" id="UP000450457">
    <property type="component" value="Unassembled WGS sequence"/>
</dbReference>
<dbReference type="AlphaFoldDB" id="A0A845FFN8"/>
<dbReference type="OrthoDB" id="2417096at2"/>
<dbReference type="GeneID" id="78008768"/>
<comment type="subcellular location">
    <subcellularLocation>
        <location evidence="1">Cell membrane</location>
        <topology evidence="1">Lipid-anchor</topology>
    </subcellularLocation>
</comment>
<keyword evidence="4 6" id="KW-0732">Signal</keyword>
<evidence type="ECO:0000256" key="2">
    <source>
        <dbReference type="ARBA" id="ARBA00008814"/>
    </source>
</evidence>
<reference evidence="8 9" key="1">
    <citation type="submission" date="2019-11" db="EMBL/GenBank/DDBJ databases">
        <title>Genome sequences of 17 halophilic strains isolated from different environments.</title>
        <authorList>
            <person name="Furrow R.E."/>
        </authorList>
    </citation>
    <scope>NUCLEOTIDE SEQUENCE [LARGE SCALE GENOMIC DNA]</scope>
    <source>
        <strain evidence="8 9">SL-4</strain>
    </source>
</reference>
<evidence type="ECO:0000256" key="4">
    <source>
        <dbReference type="ARBA" id="ARBA00022729"/>
    </source>
</evidence>
<dbReference type="InterPro" id="IPR002491">
    <property type="entry name" value="ABC_transptr_periplasmic_BD"/>
</dbReference>
<dbReference type="GO" id="GO:0030288">
    <property type="term" value="C:outer membrane-bounded periplasmic space"/>
    <property type="evidence" value="ECO:0007669"/>
    <property type="project" value="TreeGrafter"/>
</dbReference>
<feature type="region of interest" description="Disordered" evidence="5">
    <location>
        <begin position="24"/>
        <end position="54"/>
    </location>
</feature>
<comment type="caution">
    <text evidence="8">The sequence shown here is derived from an EMBL/GenBank/DDBJ whole genome shotgun (WGS) entry which is preliminary data.</text>
</comment>